<keyword evidence="3 4" id="KW-0408">Iron</keyword>
<reference evidence="7 8" key="1">
    <citation type="submission" date="2018-07" db="EMBL/GenBank/DDBJ databases">
        <title>Comparative genomes isolates from brazilian mangrove.</title>
        <authorList>
            <person name="De Araujo J.E."/>
            <person name="Taketani R.G."/>
            <person name="Silva M.C.P."/>
            <person name="Lourenco M.V."/>
            <person name="Oliveira V.M."/>
            <person name="Andreote F.D."/>
        </authorList>
    </citation>
    <scope>NUCLEOTIDE SEQUENCE [LARGE SCALE GENOMIC DNA]</scope>
    <source>
        <strain evidence="7 8">HEX PRIS-MGV</strain>
    </source>
</reference>
<comment type="caution">
    <text evidence="7">The sequence shown here is derived from an EMBL/GenBank/DDBJ whole genome shotgun (WGS) entry which is preliminary data.</text>
</comment>
<keyword evidence="5" id="KW-0732">Signal</keyword>
<evidence type="ECO:0000313" key="8">
    <source>
        <dbReference type="Proteomes" id="UP000253562"/>
    </source>
</evidence>
<dbReference type="PANTHER" id="PTHR33546:SF1">
    <property type="entry name" value="LARGE, MULTIFUNCTIONAL SECRETED PROTEIN"/>
    <property type="match status" value="1"/>
</dbReference>
<dbReference type="Pfam" id="PF00034">
    <property type="entry name" value="Cytochrom_C"/>
    <property type="match status" value="1"/>
</dbReference>
<evidence type="ECO:0000256" key="2">
    <source>
        <dbReference type="ARBA" id="ARBA00022723"/>
    </source>
</evidence>
<dbReference type="Gene3D" id="2.120.10.30">
    <property type="entry name" value="TolB, C-terminal domain"/>
    <property type="match status" value="1"/>
</dbReference>
<dbReference type="InterPro" id="IPR016024">
    <property type="entry name" value="ARM-type_fold"/>
</dbReference>
<dbReference type="SUPFAM" id="SSF48371">
    <property type="entry name" value="ARM repeat"/>
    <property type="match status" value="1"/>
</dbReference>
<dbReference type="NCBIfam" id="TIGR02604">
    <property type="entry name" value="Piru_Ver_Nterm"/>
    <property type="match status" value="1"/>
</dbReference>
<evidence type="ECO:0000259" key="6">
    <source>
        <dbReference type="PROSITE" id="PS51007"/>
    </source>
</evidence>
<dbReference type="InterPro" id="IPR013427">
    <property type="entry name" value="Haem-bd_dom_put"/>
</dbReference>
<feature type="signal peptide" evidence="5">
    <location>
        <begin position="1"/>
        <end position="19"/>
    </location>
</feature>
<dbReference type="Gene3D" id="1.25.10.10">
    <property type="entry name" value="Leucine-rich Repeat Variant"/>
    <property type="match status" value="1"/>
</dbReference>
<gene>
    <name evidence="7" type="ORF">DTL42_23535</name>
</gene>
<sequence>MRSLPLIAIAASTLFPFFAAPGLAAEFTPLALTVPEGYTVELAAAPPLVDYPIMANFDDQGRLYVAANSGENLSREDLEKQLPGFIQRLEDTNGDGQYDKSTLFVDQLTFPQGCLWHAGSLYVASSGALWRFTDNNDDGVADHREKIVGDFGYTGNAADIHGPFLGPDGRIYWCDGRHGHEIADKSGALVSKGKAARIFSCRPDGSDVQTFCTGGMDNPVEVVFTPEGEILGTVNLFYGAPRGDCLVHWQYGGVYPRKDYAQILEQEFIRTGDLLKEVVNFGHVAVSGLCRYEGDQWGNDNRGALFITQFNTGRIVRVKLGDANGTYQAEEIEDFLIADNHDFHPTDILQDKDGSLLVIDTGGWFRIGCPQSEIAKPDVRGAIYRIRRKPISESPEASPTTEATQIAEAQRQIWKLRRQESPESLKTLTGYLASEHSGVRQTAIRALLDWPNLETNTELMTKLVQHATTGEPAERRVAAWVLARWQGLEANDIPTVLDALANDKVSLEERHAIILNVIMSGQREALNKTLLAQDERVSKAAAIALEQLRRPTIAIADRHWLDIPAASLGAKLTDPERQQLLQLQADLPAGNAAHGQKLFSDARTACNKCHQVNGEGGQVGPDLTTIGRSRSRLDLMESILFPSATFARGFAPYTVLTDDGKVVSGIILGEGADQIRLGIDKDQSVTLTSPQIEEIRASEVSIMPKDLAKNLSHQELADLLAYLESLSGTK</sequence>
<dbReference type="InterPro" id="IPR036909">
    <property type="entry name" value="Cyt_c-like_dom_sf"/>
</dbReference>
<dbReference type="NCBIfam" id="TIGR02603">
    <property type="entry name" value="CxxCH_TIGR02603"/>
    <property type="match status" value="1"/>
</dbReference>
<dbReference type="GO" id="GO:0046872">
    <property type="term" value="F:metal ion binding"/>
    <property type="evidence" value="ECO:0007669"/>
    <property type="project" value="UniProtKB-KW"/>
</dbReference>
<dbReference type="InterPro" id="IPR011042">
    <property type="entry name" value="6-blade_b-propeller_TolB-like"/>
</dbReference>
<name>A0A368KLF5_9BACT</name>
<evidence type="ECO:0000256" key="5">
    <source>
        <dbReference type="SAM" id="SignalP"/>
    </source>
</evidence>
<dbReference type="InterPro" id="IPR011041">
    <property type="entry name" value="Quinoprot_gluc/sorb_DH_b-prop"/>
</dbReference>
<dbReference type="Pfam" id="PF23500">
    <property type="entry name" value="DUF7133"/>
    <property type="match status" value="1"/>
</dbReference>
<dbReference type="Proteomes" id="UP000253562">
    <property type="component" value="Unassembled WGS sequence"/>
</dbReference>
<dbReference type="InterPro" id="IPR055557">
    <property type="entry name" value="DUF7133"/>
</dbReference>
<evidence type="ECO:0000313" key="7">
    <source>
        <dbReference type="EMBL" id="RCS41524.1"/>
    </source>
</evidence>
<dbReference type="SUPFAM" id="SSF50952">
    <property type="entry name" value="Soluble quinoprotein glucose dehydrogenase"/>
    <property type="match status" value="1"/>
</dbReference>
<dbReference type="InterPro" id="IPR009056">
    <property type="entry name" value="Cyt_c-like_dom"/>
</dbReference>
<feature type="chain" id="PRO_5016884737" description="Cytochrome c domain-containing protein" evidence="5">
    <location>
        <begin position="20"/>
        <end position="730"/>
    </location>
</feature>
<dbReference type="GO" id="GO:0020037">
    <property type="term" value="F:heme binding"/>
    <property type="evidence" value="ECO:0007669"/>
    <property type="project" value="InterPro"/>
</dbReference>
<dbReference type="RefSeq" id="WP_114372826.1">
    <property type="nucleotide sequence ID" value="NZ_QPEX01000045.1"/>
</dbReference>
<dbReference type="PROSITE" id="PS51007">
    <property type="entry name" value="CYTC"/>
    <property type="match status" value="1"/>
</dbReference>
<evidence type="ECO:0000256" key="3">
    <source>
        <dbReference type="ARBA" id="ARBA00023004"/>
    </source>
</evidence>
<dbReference type="OrthoDB" id="9770043at2"/>
<dbReference type="GO" id="GO:0009055">
    <property type="term" value="F:electron transfer activity"/>
    <property type="evidence" value="ECO:0007669"/>
    <property type="project" value="InterPro"/>
</dbReference>
<evidence type="ECO:0000256" key="4">
    <source>
        <dbReference type="PROSITE-ProRule" id="PRU00433"/>
    </source>
</evidence>
<evidence type="ECO:0000256" key="1">
    <source>
        <dbReference type="ARBA" id="ARBA00022617"/>
    </source>
</evidence>
<dbReference type="Gene3D" id="1.10.760.10">
    <property type="entry name" value="Cytochrome c-like domain"/>
    <property type="match status" value="1"/>
</dbReference>
<dbReference type="PANTHER" id="PTHR33546">
    <property type="entry name" value="LARGE, MULTIFUNCTIONAL SECRETED PROTEIN-RELATED"/>
    <property type="match status" value="1"/>
</dbReference>
<dbReference type="InterPro" id="IPR011989">
    <property type="entry name" value="ARM-like"/>
</dbReference>
<proteinExistence type="predicted"/>
<keyword evidence="2 4" id="KW-0479">Metal-binding</keyword>
<organism evidence="7 8">
    <name type="scientific">Bremerella cremea</name>
    <dbReference type="NCBI Taxonomy" id="1031537"/>
    <lineage>
        <taxon>Bacteria</taxon>
        <taxon>Pseudomonadati</taxon>
        <taxon>Planctomycetota</taxon>
        <taxon>Planctomycetia</taxon>
        <taxon>Pirellulales</taxon>
        <taxon>Pirellulaceae</taxon>
        <taxon>Bremerella</taxon>
    </lineage>
</organism>
<dbReference type="SUPFAM" id="SSF46626">
    <property type="entry name" value="Cytochrome c"/>
    <property type="match status" value="1"/>
</dbReference>
<dbReference type="EMBL" id="QPEX01000045">
    <property type="protein sequence ID" value="RCS41524.1"/>
    <property type="molecule type" value="Genomic_DNA"/>
</dbReference>
<protein>
    <recommendedName>
        <fullName evidence="6">Cytochrome c domain-containing protein</fullName>
    </recommendedName>
</protein>
<dbReference type="AlphaFoldDB" id="A0A368KLF5"/>
<feature type="domain" description="Cytochrome c" evidence="6">
    <location>
        <begin position="590"/>
        <end position="727"/>
    </location>
</feature>
<keyword evidence="1 4" id="KW-0349">Heme</keyword>
<dbReference type="InterPro" id="IPR013428">
    <property type="entry name" value="Membrane-bound_put_N"/>
</dbReference>
<accession>A0A368KLF5</accession>